<gene>
    <name evidence="2" type="ORF">M6B22_18665</name>
</gene>
<dbReference type="InterPro" id="IPR050243">
    <property type="entry name" value="PHP_phosphatase"/>
</dbReference>
<accession>A0ABY7JZF7</accession>
<dbReference type="SUPFAM" id="SSF89550">
    <property type="entry name" value="PHP domain-like"/>
    <property type="match status" value="1"/>
</dbReference>
<organism evidence="2 3">
    <name type="scientific">Jatrophihabitans cynanchi</name>
    <dbReference type="NCBI Taxonomy" id="2944128"/>
    <lineage>
        <taxon>Bacteria</taxon>
        <taxon>Bacillati</taxon>
        <taxon>Actinomycetota</taxon>
        <taxon>Actinomycetes</taxon>
        <taxon>Jatrophihabitantales</taxon>
        <taxon>Jatrophihabitantaceae</taxon>
        <taxon>Jatrophihabitans</taxon>
    </lineage>
</organism>
<dbReference type="SMART" id="SM00481">
    <property type="entry name" value="POLIIIAc"/>
    <property type="match status" value="1"/>
</dbReference>
<dbReference type="Pfam" id="PF02811">
    <property type="entry name" value="PHP"/>
    <property type="match status" value="1"/>
</dbReference>
<evidence type="ECO:0000313" key="2">
    <source>
        <dbReference type="EMBL" id="WAX56534.1"/>
    </source>
</evidence>
<dbReference type="PANTHER" id="PTHR36928">
    <property type="entry name" value="PHOSPHATASE YCDX-RELATED"/>
    <property type="match status" value="1"/>
</dbReference>
<feature type="domain" description="Polymerase/histidinol phosphatase N-terminal" evidence="1">
    <location>
        <begin position="105"/>
        <end position="193"/>
    </location>
</feature>
<dbReference type="CDD" id="cd07436">
    <property type="entry name" value="PHP_PolX"/>
    <property type="match status" value="1"/>
</dbReference>
<dbReference type="InterPro" id="IPR017078">
    <property type="entry name" value="UCP036978_PHPhdr"/>
</dbReference>
<dbReference type="NCBIfam" id="NF005928">
    <property type="entry name" value="PRK07945.1"/>
    <property type="match status" value="1"/>
</dbReference>
<reference evidence="2" key="1">
    <citation type="submission" date="2022-05" db="EMBL/GenBank/DDBJ databases">
        <title>Jatrophihabitans sp. SB3-54 whole genome sequence.</title>
        <authorList>
            <person name="Suh M.K."/>
            <person name="Eom M.K."/>
            <person name="Kim J.S."/>
            <person name="Kim H.S."/>
            <person name="Do H.E."/>
            <person name="Shin Y.K."/>
            <person name="Lee J.-S."/>
        </authorList>
    </citation>
    <scope>NUCLEOTIDE SEQUENCE</scope>
    <source>
        <strain evidence="2">SB3-54</strain>
    </source>
</reference>
<dbReference type="InterPro" id="IPR016195">
    <property type="entry name" value="Pol/histidinol_Pase-like"/>
</dbReference>
<dbReference type="SUPFAM" id="SSF47802">
    <property type="entry name" value="DNA polymerase beta, N-terminal domain-like"/>
    <property type="match status" value="1"/>
</dbReference>
<dbReference type="EMBL" id="CP097463">
    <property type="protein sequence ID" value="WAX56534.1"/>
    <property type="molecule type" value="Genomic_DNA"/>
</dbReference>
<dbReference type="InterPro" id="IPR004013">
    <property type="entry name" value="PHP_dom"/>
</dbReference>
<evidence type="ECO:0000259" key="1">
    <source>
        <dbReference type="SMART" id="SM00481"/>
    </source>
</evidence>
<protein>
    <submittedName>
        <fullName evidence="2">PHP domain-containing protein</fullName>
    </submittedName>
</protein>
<sequence>MADPRDPVADLKQIAFLLERALEPSYRVKAFRRAAGTIAALPAAELAQRTAAGTLTELAGVGDVTARCVTESSAGEEPVYLRRLLATEDTPLDESTAAIRAALRGDCHAHSDWSDGGSPIEEMARTARGLGHEYLVLTDHSPRLTVAHGLTAERLEQQLDVVAELNATFAAEAAAGAAEPFRILTGIEVDINEDGTLDQKPSLLGRLDLVVASVHSKLRMPAREMTPRMVAAISNPHTDVLGHCTGRLVTGGRGKRPESEFDAELVFAACAQFGVAVEINSRPERLDPPKRLLRLAVEAGCLFSIDTDAHAPGQLDWQRNGCERAARCGVDVSQVVNSWAIADLLAWTAGRSVPAR</sequence>
<dbReference type="Gene3D" id="3.20.20.140">
    <property type="entry name" value="Metal-dependent hydrolases"/>
    <property type="match status" value="1"/>
</dbReference>
<keyword evidence="3" id="KW-1185">Reference proteome</keyword>
<name>A0ABY7JZF7_9ACTN</name>
<dbReference type="Proteomes" id="UP001164693">
    <property type="component" value="Chromosome"/>
</dbReference>
<dbReference type="InterPro" id="IPR047967">
    <property type="entry name" value="PolX_PHP"/>
</dbReference>
<proteinExistence type="predicted"/>
<evidence type="ECO:0000313" key="3">
    <source>
        <dbReference type="Proteomes" id="UP001164693"/>
    </source>
</evidence>
<dbReference type="PIRSF" id="PIRSF036978">
    <property type="entry name" value="UCP036978_PHPhdr"/>
    <property type="match status" value="1"/>
</dbReference>
<dbReference type="Gene3D" id="1.10.150.110">
    <property type="entry name" value="DNA polymerase beta, N-terminal domain-like"/>
    <property type="match status" value="1"/>
</dbReference>
<dbReference type="InterPro" id="IPR027421">
    <property type="entry name" value="DNA_pol_lamdba_lyase_dom_sf"/>
</dbReference>
<dbReference type="PANTHER" id="PTHR36928:SF1">
    <property type="entry name" value="PHOSPHATASE YCDX-RELATED"/>
    <property type="match status" value="1"/>
</dbReference>
<dbReference type="InterPro" id="IPR003141">
    <property type="entry name" value="Pol/His_phosphatase_N"/>
</dbReference>
<dbReference type="Pfam" id="PF14716">
    <property type="entry name" value="HHH_8"/>
    <property type="match status" value="1"/>
</dbReference>
<dbReference type="InterPro" id="IPR010996">
    <property type="entry name" value="HHH_MUS81"/>
</dbReference>